<keyword evidence="8 12" id="KW-0472">Membrane</keyword>
<organism evidence="14 15">
    <name type="scientific">Silurus meridionalis</name>
    <name type="common">Southern catfish</name>
    <name type="synonym">Silurus soldatovi meridionalis</name>
    <dbReference type="NCBI Taxonomy" id="175797"/>
    <lineage>
        <taxon>Eukaryota</taxon>
        <taxon>Metazoa</taxon>
        <taxon>Chordata</taxon>
        <taxon>Craniata</taxon>
        <taxon>Vertebrata</taxon>
        <taxon>Euteleostomi</taxon>
        <taxon>Actinopterygii</taxon>
        <taxon>Neopterygii</taxon>
        <taxon>Teleostei</taxon>
        <taxon>Ostariophysi</taxon>
        <taxon>Siluriformes</taxon>
        <taxon>Siluridae</taxon>
        <taxon>Silurus</taxon>
    </lineage>
</organism>
<feature type="non-terminal residue" evidence="14">
    <location>
        <position position="1"/>
    </location>
</feature>
<gene>
    <name evidence="14" type="ORF">HF521_016539</name>
</gene>
<dbReference type="Gene3D" id="1.20.1070.10">
    <property type="entry name" value="Rhodopsin 7-helix transmembrane proteins"/>
    <property type="match status" value="1"/>
</dbReference>
<keyword evidence="4 12" id="KW-0716">Sensory transduction</keyword>
<keyword evidence="6 13" id="KW-1133">Transmembrane helix</keyword>
<dbReference type="AlphaFoldDB" id="A0A8T0BRF2"/>
<evidence type="ECO:0000256" key="3">
    <source>
        <dbReference type="ARBA" id="ARBA00022480"/>
    </source>
</evidence>
<evidence type="ECO:0000256" key="10">
    <source>
        <dbReference type="ARBA" id="ARBA00023224"/>
    </source>
</evidence>
<evidence type="ECO:0000256" key="6">
    <source>
        <dbReference type="ARBA" id="ARBA00022989"/>
    </source>
</evidence>
<protein>
    <recommendedName>
        <fullName evidence="12">Taste receptor type 2</fullName>
    </recommendedName>
</protein>
<proteinExistence type="inferred from homology"/>
<evidence type="ECO:0000256" key="9">
    <source>
        <dbReference type="ARBA" id="ARBA00023170"/>
    </source>
</evidence>
<feature type="transmembrane region" description="Helical" evidence="13">
    <location>
        <begin position="83"/>
        <end position="109"/>
    </location>
</feature>
<dbReference type="Proteomes" id="UP000606274">
    <property type="component" value="Unassembled WGS sequence"/>
</dbReference>
<evidence type="ECO:0000256" key="12">
    <source>
        <dbReference type="RuleBase" id="RU004424"/>
    </source>
</evidence>
<comment type="similarity">
    <text evidence="2 11">Belongs to the G-protein coupled receptor T2R family.</text>
</comment>
<dbReference type="GO" id="GO:0004930">
    <property type="term" value="F:G protein-coupled receptor activity"/>
    <property type="evidence" value="ECO:0007669"/>
    <property type="project" value="UniProtKB-KW"/>
</dbReference>
<feature type="transmembrane region" description="Helical" evidence="13">
    <location>
        <begin position="48"/>
        <end position="71"/>
    </location>
</feature>
<feature type="transmembrane region" description="Helical" evidence="13">
    <location>
        <begin position="12"/>
        <end position="36"/>
    </location>
</feature>
<keyword evidence="7 12" id="KW-0297">G-protein coupled receptor</keyword>
<feature type="transmembrane region" description="Helical" evidence="13">
    <location>
        <begin position="279"/>
        <end position="301"/>
    </location>
</feature>
<evidence type="ECO:0000256" key="1">
    <source>
        <dbReference type="ARBA" id="ARBA00004141"/>
    </source>
</evidence>
<evidence type="ECO:0000256" key="4">
    <source>
        <dbReference type="ARBA" id="ARBA00022606"/>
    </source>
</evidence>
<keyword evidence="9 12" id="KW-0675">Receptor</keyword>
<comment type="subcellular location">
    <subcellularLocation>
        <location evidence="1 12">Membrane</location>
        <topology evidence="1 12">Multi-pass membrane protein</topology>
    </subcellularLocation>
</comment>
<evidence type="ECO:0000256" key="2">
    <source>
        <dbReference type="ARBA" id="ARBA00007376"/>
    </source>
</evidence>
<sequence>QDYFIMMDSLTFAVVNIPVSIISILINFFFVICMFFPQHSRERLRQPLNVLLGTIVACNVILLVCISVYTFMECGLLWSSNRVYGVIIEIILFSMRISVTSSLWLNVFYFCQIVPAECSVFICLKRNIRFFIYSALIADKIFFMFGFSEGIALTVAQTEFPYSYEYDFNATYTIQWDEVHAKIYTLDDIFIVNLWLRFSYLLLCLFIMLTSSCATILYLRKHMKSMEGSSSSFSSPCLQRQMRVTITGIIQTFLYFLSLVWMLIRDFVVFVLQQITFDVNGRICCSVVCLYSFGSTVNLCVGQKIFRERAVEI</sequence>
<dbReference type="InterPro" id="IPR007960">
    <property type="entry name" value="TAS2R"/>
</dbReference>
<reference evidence="14" key="1">
    <citation type="submission" date="2020-08" db="EMBL/GenBank/DDBJ databases">
        <title>Chromosome-level assembly of Southern catfish (Silurus meridionalis) provides insights into visual adaptation to the nocturnal and benthic lifestyles.</title>
        <authorList>
            <person name="Zhang Y."/>
            <person name="Wang D."/>
            <person name="Peng Z."/>
        </authorList>
    </citation>
    <scope>NUCLEOTIDE SEQUENCE</scope>
    <source>
        <strain evidence="14">SWU-2019-XX</strain>
        <tissue evidence="14">Muscle</tissue>
    </source>
</reference>
<feature type="transmembrane region" description="Helical" evidence="13">
    <location>
        <begin position="198"/>
        <end position="219"/>
    </location>
</feature>
<keyword evidence="10 12" id="KW-0807">Transducer</keyword>
<comment type="caution">
    <text evidence="14">The sequence shown here is derived from an EMBL/GenBank/DDBJ whole genome shotgun (WGS) entry which is preliminary data.</text>
</comment>
<feature type="transmembrane region" description="Helical" evidence="13">
    <location>
        <begin position="130"/>
        <end position="156"/>
    </location>
</feature>
<dbReference type="EMBL" id="JABFDY010000003">
    <property type="protein sequence ID" value="KAF7709689.1"/>
    <property type="molecule type" value="Genomic_DNA"/>
</dbReference>
<accession>A0A8T0BRF2</accession>
<keyword evidence="3 12" id="KW-0919">Taste</keyword>
<dbReference type="Pfam" id="PF05296">
    <property type="entry name" value="TAS2R"/>
    <property type="match status" value="1"/>
</dbReference>
<evidence type="ECO:0000256" key="11">
    <source>
        <dbReference type="RuleBase" id="RU004423"/>
    </source>
</evidence>
<evidence type="ECO:0000256" key="7">
    <source>
        <dbReference type="ARBA" id="ARBA00023040"/>
    </source>
</evidence>
<feature type="transmembrane region" description="Helical" evidence="13">
    <location>
        <begin position="244"/>
        <end position="264"/>
    </location>
</feature>
<name>A0A8T0BRF2_SILME</name>
<feature type="non-terminal residue" evidence="14">
    <location>
        <position position="313"/>
    </location>
</feature>
<keyword evidence="15" id="KW-1185">Reference proteome</keyword>
<evidence type="ECO:0000313" key="15">
    <source>
        <dbReference type="Proteomes" id="UP000606274"/>
    </source>
</evidence>
<dbReference type="PANTHER" id="PTHR11394:SF47">
    <property type="entry name" value="TASTE RECEPTOR TYPE 2 MEMBER 40"/>
    <property type="match status" value="1"/>
</dbReference>
<evidence type="ECO:0000256" key="13">
    <source>
        <dbReference type="SAM" id="Phobius"/>
    </source>
</evidence>
<evidence type="ECO:0000256" key="5">
    <source>
        <dbReference type="ARBA" id="ARBA00022692"/>
    </source>
</evidence>
<dbReference type="PANTHER" id="PTHR11394">
    <property type="entry name" value="TASTE RECEPTOR TYPE 2"/>
    <property type="match status" value="1"/>
</dbReference>
<evidence type="ECO:0000313" key="14">
    <source>
        <dbReference type="EMBL" id="KAF7709689.1"/>
    </source>
</evidence>
<dbReference type="GO" id="GO:0033038">
    <property type="term" value="F:bitter taste receptor activity"/>
    <property type="evidence" value="ECO:0007669"/>
    <property type="project" value="InterPro"/>
</dbReference>
<evidence type="ECO:0000256" key="8">
    <source>
        <dbReference type="ARBA" id="ARBA00023136"/>
    </source>
</evidence>
<dbReference type="GO" id="GO:0016020">
    <property type="term" value="C:membrane"/>
    <property type="evidence" value="ECO:0007669"/>
    <property type="project" value="UniProtKB-SubCell"/>
</dbReference>
<keyword evidence="5 12" id="KW-0812">Transmembrane</keyword>